<dbReference type="InterPro" id="IPR043504">
    <property type="entry name" value="Peptidase_S1_PA_chymotrypsin"/>
</dbReference>
<dbReference type="GO" id="GO:0008236">
    <property type="term" value="F:serine-type peptidase activity"/>
    <property type="evidence" value="ECO:0007669"/>
    <property type="project" value="UniProtKB-KW"/>
</dbReference>
<evidence type="ECO:0000256" key="2">
    <source>
        <dbReference type="ARBA" id="ARBA00010541"/>
    </source>
</evidence>
<dbReference type="EMBL" id="LAZR01002639">
    <property type="protein sequence ID" value="KKN27412.1"/>
    <property type="molecule type" value="Genomic_DNA"/>
</dbReference>
<dbReference type="PRINTS" id="PR00839">
    <property type="entry name" value="V8PROTEASE"/>
</dbReference>
<evidence type="ECO:0008006" key="8">
    <source>
        <dbReference type="Google" id="ProtNLM"/>
    </source>
</evidence>
<dbReference type="AlphaFoldDB" id="A0A0F9PRS9"/>
<dbReference type="SUPFAM" id="SSF50494">
    <property type="entry name" value="Trypsin-like serine proteases"/>
    <property type="match status" value="1"/>
</dbReference>
<dbReference type="PANTHER" id="PTHR43343:SF3">
    <property type="entry name" value="PROTEASE DO-LIKE 8, CHLOROPLASTIC"/>
    <property type="match status" value="1"/>
</dbReference>
<keyword evidence="3" id="KW-0645">Protease</keyword>
<proteinExistence type="inferred from homology"/>
<protein>
    <recommendedName>
        <fullName evidence="8">Serine protease</fullName>
    </recommendedName>
</protein>
<keyword evidence="6" id="KW-0720">Serine protease</keyword>
<keyword evidence="4" id="KW-0732">Signal</keyword>
<evidence type="ECO:0000256" key="4">
    <source>
        <dbReference type="ARBA" id="ARBA00022729"/>
    </source>
</evidence>
<dbReference type="GO" id="GO:0006508">
    <property type="term" value="P:proteolysis"/>
    <property type="evidence" value="ECO:0007669"/>
    <property type="project" value="UniProtKB-KW"/>
</dbReference>
<organism evidence="7">
    <name type="scientific">marine sediment metagenome</name>
    <dbReference type="NCBI Taxonomy" id="412755"/>
    <lineage>
        <taxon>unclassified sequences</taxon>
        <taxon>metagenomes</taxon>
        <taxon>ecological metagenomes</taxon>
    </lineage>
</organism>
<dbReference type="InterPro" id="IPR008256">
    <property type="entry name" value="Peptidase_S1B"/>
</dbReference>
<dbReference type="InterPro" id="IPR009003">
    <property type="entry name" value="Peptidase_S1_PA"/>
</dbReference>
<comment type="caution">
    <text evidence="7">The sequence shown here is derived from an EMBL/GenBank/DDBJ whole genome shotgun (WGS) entry which is preliminary data.</text>
</comment>
<evidence type="ECO:0000256" key="6">
    <source>
        <dbReference type="ARBA" id="ARBA00022825"/>
    </source>
</evidence>
<dbReference type="Pfam" id="PF13365">
    <property type="entry name" value="Trypsin_2"/>
    <property type="match status" value="1"/>
</dbReference>
<evidence type="ECO:0000313" key="7">
    <source>
        <dbReference type="EMBL" id="KKN27412.1"/>
    </source>
</evidence>
<keyword evidence="5" id="KW-0378">Hydrolase</keyword>
<reference evidence="7" key="1">
    <citation type="journal article" date="2015" name="Nature">
        <title>Complex archaea that bridge the gap between prokaryotes and eukaryotes.</title>
        <authorList>
            <person name="Spang A."/>
            <person name="Saw J.H."/>
            <person name="Jorgensen S.L."/>
            <person name="Zaremba-Niedzwiedzka K."/>
            <person name="Martijn J."/>
            <person name="Lind A.E."/>
            <person name="van Eijk R."/>
            <person name="Schleper C."/>
            <person name="Guy L."/>
            <person name="Ettema T.J."/>
        </authorList>
    </citation>
    <scope>NUCLEOTIDE SEQUENCE</scope>
</reference>
<name>A0A0F9PRS9_9ZZZZ</name>
<dbReference type="Gene3D" id="2.40.10.10">
    <property type="entry name" value="Trypsin-like serine proteases"/>
    <property type="match status" value="2"/>
</dbReference>
<dbReference type="InterPro" id="IPR051201">
    <property type="entry name" value="Chloro_Bact_Ser_Proteases"/>
</dbReference>
<sequence length="233" mass="25731">MGLMLWLMCSAVALLHVHYTPNLSRLYRQASPAVVWIGAEYDFDIPENDPYSYGVKWQGTGFFVTPDLIATAGHVTKNTQSFEVMFSDGTRAKADFVHMESMERCDVGFIKLRSEHRKPRPYFNLGTKVKIGEELIILGYPWGLNNGITLTQGVVSLYGRGEPFFGTKLVLHTDTASWPGNSGSPVVDMDGECVGILIGGMYGCDNFSIVTPARLVELAMQKAIAEIGLREAK</sequence>
<evidence type="ECO:0000256" key="3">
    <source>
        <dbReference type="ARBA" id="ARBA00022670"/>
    </source>
</evidence>
<comment type="similarity">
    <text evidence="2">Belongs to the peptidase S1C family.</text>
</comment>
<gene>
    <name evidence="7" type="ORF">LCGC14_0864940</name>
</gene>
<dbReference type="PANTHER" id="PTHR43343">
    <property type="entry name" value="PEPTIDASE S12"/>
    <property type="match status" value="1"/>
</dbReference>
<evidence type="ECO:0000256" key="1">
    <source>
        <dbReference type="ARBA" id="ARBA00008764"/>
    </source>
</evidence>
<evidence type="ECO:0000256" key="5">
    <source>
        <dbReference type="ARBA" id="ARBA00022801"/>
    </source>
</evidence>
<comment type="similarity">
    <text evidence="1">Belongs to the peptidase S1B family.</text>
</comment>
<accession>A0A0F9PRS9</accession>